<accession>A0A927N577</accession>
<dbReference type="SUPFAM" id="SSF46689">
    <property type="entry name" value="Homeodomain-like"/>
    <property type="match status" value="1"/>
</dbReference>
<dbReference type="PRINTS" id="PR00455">
    <property type="entry name" value="HTHTETR"/>
</dbReference>
<dbReference type="Pfam" id="PF00440">
    <property type="entry name" value="TetR_N"/>
    <property type="match status" value="1"/>
</dbReference>
<evidence type="ECO:0000256" key="1">
    <source>
        <dbReference type="ARBA" id="ARBA00023015"/>
    </source>
</evidence>
<proteinExistence type="predicted"/>
<keyword evidence="1" id="KW-0805">Transcription regulation</keyword>
<feature type="DNA-binding region" description="H-T-H motif" evidence="4">
    <location>
        <begin position="35"/>
        <end position="54"/>
    </location>
</feature>
<organism evidence="6 7">
    <name type="scientific">Actinopolymorpha pittospori</name>
    <dbReference type="NCBI Taxonomy" id="648752"/>
    <lineage>
        <taxon>Bacteria</taxon>
        <taxon>Bacillati</taxon>
        <taxon>Actinomycetota</taxon>
        <taxon>Actinomycetes</taxon>
        <taxon>Propionibacteriales</taxon>
        <taxon>Actinopolymorphaceae</taxon>
        <taxon>Actinopolymorpha</taxon>
    </lineage>
</organism>
<dbReference type="GO" id="GO:0000976">
    <property type="term" value="F:transcription cis-regulatory region binding"/>
    <property type="evidence" value="ECO:0007669"/>
    <property type="project" value="TreeGrafter"/>
</dbReference>
<dbReference type="AlphaFoldDB" id="A0A927N577"/>
<dbReference type="SUPFAM" id="SSF48498">
    <property type="entry name" value="Tetracyclin repressor-like, C-terminal domain"/>
    <property type="match status" value="1"/>
</dbReference>
<evidence type="ECO:0000256" key="3">
    <source>
        <dbReference type="ARBA" id="ARBA00023163"/>
    </source>
</evidence>
<reference evidence="6" key="1">
    <citation type="submission" date="2020-10" db="EMBL/GenBank/DDBJ databases">
        <title>Sequencing the genomes of 1000 actinobacteria strains.</title>
        <authorList>
            <person name="Klenk H.-P."/>
        </authorList>
    </citation>
    <scope>NUCLEOTIDE SEQUENCE</scope>
    <source>
        <strain evidence="6">DSM 45354</strain>
    </source>
</reference>
<dbReference type="InterPro" id="IPR011075">
    <property type="entry name" value="TetR_C"/>
</dbReference>
<dbReference type="InterPro" id="IPR036271">
    <property type="entry name" value="Tet_transcr_reg_TetR-rel_C_sf"/>
</dbReference>
<dbReference type="RefSeq" id="WP_192755400.1">
    <property type="nucleotide sequence ID" value="NZ_BAABJL010000005.1"/>
</dbReference>
<dbReference type="InterPro" id="IPR050109">
    <property type="entry name" value="HTH-type_TetR-like_transc_reg"/>
</dbReference>
<evidence type="ECO:0000256" key="2">
    <source>
        <dbReference type="ARBA" id="ARBA00023125"/>
    </source>
</evidence>
<dbReference type="Gene3D" id="1.10.357.10">
    <property type="entry name" value="Tetracycline Repressor, domain 2"/>
    <property type="match status" value="1"/>
</dbReference>
<protein>
    <submittedName>
        <fullName evidence="6">AcrR family transcriptional regulator</fullName>
    </submittedName>
</protein>
<dbReference type="EMBL" id="JADBEM010000001">
    <property type="protein sequence ID" value="MBE1612329.1"/>
    <property type="molecule type" value="Genomic_DNA"/>
</dbReference>
<dbReference type="GO" id="GO:0003700">
    <property type="term" value="F:DNA-binding transcription factor activity"/>
    <property type="evidence" value="ECO:0007669"/>
    <property type="project" value="TreeGrafter"/>
</dbReference>
<keyword evidence="3" id="KW-0804">Transcription</keyword>
<dbReference type="Gene3D" id="1.10.10.60">
    <property type="entry name" value="Homeodomain-like"/>
    <property type="match status" value="1"/>
</dbReference>
<keyword evidence="2 4" id="KW-0238">DNA-binding</keyword>
<dbReference type="Pfam" id="PF16859">
    <property type="entry name" value="TetR_C_11"/>
    <property type="match status" value="1"/>
</dbReference>
<dbReference type="PROSITE" id="PS50977">
    <property type="entry name" value="HTH_TETR_2"/>
    <property type="match status" value="1"/>
</dbReference>
<feature type="domain" description="HTH tetR-type" evidence="5">
    <location>
        <begin position="12"/>
        <end position="72"/>
    </location>
</feature>
<evidence type="ECO:0000259" key="5">
    <source>
        <dbReference type="PROSITE" id="PS50977"/>
    </source>
</evidence>
<gene>
    <name evidence="6" type="ORF">HEB94_009177</name>
</gene>
<dbReference type="Proteomes" id="UP000638648">
    <property type="component" value="Unassembled WGS sequence"/>
</dbReference>
<dbReference type="PANTHER" id="PTHR30055:SF225">
    <property type="entry name" value="TRANSCRIPTIONAL REGULATORY PROTEIN-RELATED"/>
    <property type="match status" value="1"/>
</dbReference>
<comment type="caution">
    <text evidence="6">The sequence shown here is derived from an EMBL/GenBank/DDBJ whole genome shotgun (WGS) entry which is preliminary data.</text>
</comment>
<evidence type="ECO:0000256" key="4">
    <source>
        <dbReference type="PROSITE-ProRule" id="PRU00335"/>
    </source>
</evidence>
<dbReference type="InterPro" id="IPR001647">
    <property type="entry name" value="HTH_TetR"/>
</dbReference>
<keyword evidence="7" id="KW-1185">Reference proteome</keyword>
<name>A0A927N577_9ACTN</name>
<evidence type="ECO:0000313" key="7">
    <source>
        <dbReference type="Proteomes" id="UP000638648"/>
    </source>
</evidence>
<dbReference type="PANTHER" id="PTHR30055">
    <property type="entry name" value="HTH-TYPE TRANSCRIPTIONAL REGULATOR RUTR"/>
    <property type="match status" value="1"/>
</dbReference>
<evidence type="ECO:0000313" key="6">
    <source>
        <dbReference type="EMBL" id="MBE1612329.1"/>
    </source>
</evidence>
<sequence>MAADTKTRRRGETLRRAIHAATLAEIAETGYTALTMDGVAERAGTGKAALYRRWPSKRELVLDTLRSALPDPYAVEFPGTLRADLLVLVSVMNEAMGARRDLPGAALLGELFHDPELRGALREKVLEPRLALLERLLRGAVDRGEIGPGAVTPLVVRTAPALVFQGNLLEGRQLRPVELEQIVDEVLLPLLRGRSADVVEG</sequence>
<dbReference type="InterPro" id="IPR009057">
    <property type="entry name" value="Homeodomain-like_sf"/>
</dbReference>